<accession>A0AAV0H219</accession>
<dbReference type="Proteomes" id="UP001154282">
    <property type="component" value="Unassembled WGS sequence"/>
</dbReference>
<evidence type="ECO:0000313" key="1">
    <source>
        <dbReference type="EMBL" id="CAI0378668.1"/>
    </source>
</evidence>
<sequence length="63" mass="7240">MKEVDMLLYPLNKFGQQAGIFPEAYVNLTMKCRVFNLELHCVEKPVPDYVQATVSTVLLIHDQ</sequence>
<dbReference type="EMBL" id="CAMGYJ010000002">
    <property type="protein sequence ID" value="CAI0378668.1"/>
    <property type="molecule type" value="Genomic_DNA"/>
</dbReference>
<protein>
    <submittedName>
        <fullName evidence="1">Uncharacterized protein</fullName>
    </submittedName>
</protein>
<gene>
    <name evidence="1" type="ORF">LITE_LOCUS1956</name>
</gene>
<feature type="non-terminal residue" evidence="1">
    <location>
        <position position="63"/>
    </location>
</feature>
<evidence type="ECO:0000313" key="2">
    <source>
        <dbReference type="Proteomes" id="UP001154282"/>
    </source>
</evidence>
<organism evidence="1 2">
    <name type="scientific">Linum tenue</name>
    <dbReference type="NCBI Taxonomy" id="586396"/>
    <lineage>
        <taxon>Eukaryota</taxon>
        <taxon>Viridiplantae</taxon>
        <taxon>Streptophyta</taxon>
        <taxon>Embryophyta</taxon>
        <taxon>Tracheophyta</taxon>
        <taxon>Spermatophyta</taxon>
        <taxon>Magnoliopsida</taxon>
        <taxon>eudicotyledons</taxon>
        <taxon>Gunneridae</taxon>
        <taxon>Pentapetalae</taxon>
        <taxon>rosids</taxon>
        <taxon>fabids</taxon>
        <taxon>Malpighiales</taxon>
        <taxon>Linaceae</taxon>
        <taxon>Linum</taxon>
    </lineage>
</organism>
<name>A0AAV0H219_9ROSI</name>
<comment type="caution">
    <text evidence="1">The sequence shown here is derived from an EMBL/GenBank/DDBJ whole genome shotgun (WGS) entry which is preliminary data.</text>
</comment>
<dbReference type="AlphaFoldDB" id="A0AAV0H219"/>
<reference evidence="1" key="1">
    <citation type="submission" date="2022-08" db="EMBL/GenBank/DDBJ databases">
        <authorList>
            <person name="Gutierrez-Valencia J."/>
        </authorList>
    </citation>
    <scope>NUCLEOTIDE SEQUENCE</scope>
</reference>
<keyword evidence="2" id="KW-1185">Reference proteome</keyword>
<proteinExistence type="predicted"/>